<dbReference type="Pfam" id="PF04235">
    <property type="entry name" value="DUF418"/>
    <property type="match status" value="1"/>
</dbReference>
<dbReference type="Proteomes" id="UP000037326">
    <property type="component" value="Unassembled WGS sequence"/>
</dbReference>
<feature type="transmembrane region" description="Helical" evidence="1">
    <location>
        <begin position="207"/>
        <end position="228"/>
    </location>
</feature>
<dbReference type="PATRIC" id="fig|582475.4.peg.717"/>
<keyword evidence="1" id="KW-0472">Membrane</keyword>
<dbReference type="PANTHER" id="PTHR30590:SF3">
    <property type="entry name" value="HYPOTHETICAL MEMBRANE SPANNING PROTEIN"/>
    <property type="match status" value="1"/>
</dbReference>
<dbReference type="EMBL" id="LFXJ01000005">
    <property type="protein sequence ID" value="KMY33218.1"/>
    <property type="molecule type" value="Genomic_DNA"/>
</dbReference>
<proteinExistence type="predicted"/>
<evidence type="ECO:0000313" key="4">
    <source>
        <dbReference type="Proteomes" id="UP000037326"/>
    </source>
</evidence>
<evidence type="ECO:0000313" key="3">
    <source>
        <dbReference type="EMBL" id="KMY33218.1"/>
    </source>
</evidence>
<feature type="transmembrane region" description="Helical" evidence="1">
    <location>
        <begin position="49"/>
        <end position="67"/>
    </location>
</feature>
<gene>
    <name evidence="3" type="ORF">ACZ11_06265</name>
</gene>
<feature type="transmembrane region" description="Helical" evidence="1">
    <location>
        <begin position="12"/>
        <end position="29"/>
    </location>
</feature>
<protein>
    <recommendedName>
        <fullName evidence="2">DUF418 domain-containing protein</fullName>
    </recommendedName>
</protein>
<feature type="transmembrane region" description="Helical" evidence="1">
    <location>
        <begin position="265"/>
        <end position="286"/>
    </location>
</feature>
<keyword evidence="1" id="KW-0812">Transmembrane</keyword>
<organism evidence="3 4">
    <name type="scientific">Lysinibacillus xylanilyticus</name>
    <dbReference type="NCBI Taxonomy" id="582475"/>
    <lineage>
        <taxon>Bacteria</taxon>
        <taxon>Bacillati</taxon>
        <taxon>Bacillota</taxon>
        <taxon>Bacilli</taxon>
        <taxon>Bacillales</taxon>
        <taxon>Bacillaceae</taxon>
        <taxon>Lysinibacillus</taxon>
    </lineage>
</organism>
<sequence length="325" mass="37371">MMQKQRIEVIDYLRGFALLGITIVNVFQVGTDYDSYISSLVIHSMESKFIYMFIFLLGLSSMLFMSSLKERSEKANLIYIRRSGTLLLIGISLVFVGIPSGGLFILYAIFGLIGFVFLRIPPMINIVVFIAIAILIYSTRDMVLIEAESSIVSLVGPLSMFSMVILGIFVGQISFYNQLQRFKGLLVTALVILLFLSYHFYSWAFTPINSLVMSLFYIVFFTILSMYIKGRRLFSFLIAYGRMSMSNFIVHTSFIYFYLMNNQSLTSSALTLLNIALFIIIIQIIYSNIWLKYFKMGPAEWIWRMGTYWKKIRIVDSVEKGSKRS</sequence>
<dbReference type="InterPro" id="IPR052529">
    <property type="entry name" value="Bact_Transport_Assoc"/>
</dbReference>
<feature type="transmembrane region" description="Helical" evidence="1">
    <location>
        <begin position="182"/>
        <end position="201"/>
    </location>
</feature>
<evidence type="ECO:0000256" key="1">
    <source>
        <dbReference type="SAM" id="Phobius"/>
    </source>
</evidence>
<reference evidence="4" key="1">
    <citation type="submission" date="2015-07" db="EMBL/GenBank/DDBJ databases">
        <authorList>
            <consortium name="Consortium for Microbial Forensics and Genomics (microFORGE)"/>
            <person name="Knight B.M."/>
            <person name="Roberts D.P."/>
            <person name="Lin D."/>
            <person name="Hari K."/>
            <person name="Fletcher J."/>
            <person name="Melcher U."/>
            <person name="Blagden T."/>
            <person name="Winegar R.A."/>
        </authorList>
    </citation>
    <scope>NUCLEOTIDE SEQUENCE [LARGE SCALE GENOMIC DNA]</scope>
    <source>
        <strain evidence="4">DSM 23493</strain>
    </source>
</reference>
<feature type="transmembrane region" description="Helical" evidence="1">
    <location>
        <begin position="240"/>
        <end position="259"/>
    </location>
</feature>
<accession>A0A0K9FG70</accession>
<dbReference type="PANTHER" id="PTHR30590">
    <property type="entry name" value="INNER MEMBRANE PROTEIN"/>
    <property type="match status" value="1"/>
</dbReference>
<name>A0A0K9FG70_9BACI</name>
<dbReference type="AlphaFoldDB" id="A0A0K9FG70"/>
<evidence type="ECO:0000259" key="2">
    <source>
        <dbReference type="Pfam" id="PF04235"/>
    </source>
</evidence>
<dbReference type="OrthoDB" id="9807744at2"/>
<dbReference type="InterPro" id="IPR007349">
    <property type="entry name" value="DUF418"/>
</dbReference>
<feature type="transmembrane region" description="Helical" evidence="1">
    <location>
        <begin position="151"/>
        <end position="170"/>
    </location>
</feature>
<keyword evidence="1" id="KW-1133">Transmembrane helix</keyword>
<comment type="caution">
    <text evidence="3">The sequence shown here is derived from an EMBL/GenBank/DDBJ whole genome shotgun (WGS) entry which is preliminary data.</text>
</comment>
<feature type="domain" description="DUF418" evidence="2">
    <location>
        <begin position="205"/>
        <end position="310"/>
    </location>
</feature>